<organism evidence="1 2">
    <name type="scientific">Micromonospora carbonacea</name>
    <dbReference type="NCBI Taxonomy" id="47853"/>
    <lineage>
        <taxon>Bacteria</taxon>
        <taxon>Bacillati</taxon>
        <taxon>Actinomycetota</taxon>
        <taxon>Actinomycetes</taxon>
        <taxon>Micromonosporales</taxon>
        <taxon>Micromonosporaceae</taxon>
        <taxon>Micromonospora</taxon>
    </lineage>
</organism>
<gene>
    <name evidence="1" type="ORF">GA0070563_112198</name>
</gene>
<keyword evidence="2" id="KW-1185">Reference proteome</keyword>
<dbReference type="EMBL" id="FMCT01000012">
    <property type="protein sequence ID" value="SCF43172.1"/>
    <property type="molecule type" value="Genomic_DNA"/>
</dbReference>
<evidence type="ECO:0000313" key="1">
    <source>
        <dbReference type="EMBL" id="SCF43172.1"/>
    </source>
</evidence>
<reference evidence="2" key="1">
    <citation type="submission" date="2016-06" db="EMBL/GenBank/DDBJ databases">
        <authorList>
            <person name="Varghese N."/>
            <person name="Submissions Spin"/>
        </authorList>
    </citation>
    <scope>NUCLEOTIDE SEQUENCE [LARGE SCALE GENOMIC DNA]</scope>
    <source>
        <strain evidence="2">DSM 43168</strain>
    </source>
</reference>
<accession>A0A1C5AD41</accession>
<protein>
    <submittedName>
        <fullName evidence="1">Uncharacterized protein</fullName>
    </submittedName>
</protein>
<evidence type="ECO:0000313" key="2">
    <source>
        <dbReference type="Proteomes" id="UP000183585"/>
    </source>
</evidence>
<name>A0A1C5AD41_9ACTN</name>
<proteinExistence type="predicted"/>
<dbReference type="Proteomes" id="UP000183585">
    <property type="component" value="Unassembled WGS sequence"/>
</dbReference>
<sequence length="87" mass="9026">MTTNTTIPPTSRVLPGPSDDMAWTPGLVAAIAHGVNIHAHNLAHPVPQHGCPFGACADADVPFRDGSAEVSWLEDAASPPVRHEVAA</sequence>
<dbReference type="RefSeq" id="WP_141723965.1">
    <property type="nucleotide sequence ID" value="NZ_FMCT01000012.1"/>
</dbReference>
<dbReference type="AlphaFoldDB" id="A0A1C5AD41"/>